<evidence type="ECO:0000313" key="2">
    <source>
        <dbReference type="EMBL" id="MTD57248.1"/>
    </source>
</evidence>
<dbReference type="Proteomes" id="UP000440096">
    <property type="component" value="Unassembled WGS sequence"/>
</dbReference>
<dbReference type="OrthoDB" id="4234607at2"/>
<feature type="compositionally biased region" description="Low complexity" evidence="1">
    <location>
        <begin position="144"/>
        <end position="161"/>
    </location>
</feature>
<gene>
    <name evidence="2" type="ORF">GKO32_25195</name>
</gene>
<proteinExistence type="predicted"/>
<sequence>MSTHRARSVDRFTAEQLLRGEPVVGRGPDAVRELLSAAAAPATEAELAGEPAALAAFRSAQPFPATRPRRGSIIGSLTAKVAAAAVGAVAVGGVAFAAASGTLPANPGGPAPVPAPSVGRTSDTVRIPAPPPPVPHSVAGQAESPGSSPASRASTTGATTAAPPPPVTSHPGGQGNQGKGTPSAKPVEKGPTKTHPVTPSKGKPDG</sequence>
<name>A0A6N7YZA1_9PSEU</name>
<feature type="region of interest" description="Disordered" evidence="1">
    <location>
        <begin position="104"/>
        <end position="206"/>
    </location>
</feature>
<organism evidence="2 3">
    <name type="scientific">Amycolatopsis pithecellobii</name>
    <dbReference type="NCBI Taxonomy" id="664692"/>
    <lineage>
        <taxon>Bacteria</taxon>
        <taxon>Bacillati</taxon>
        <taxon>Actinomycetota</taxon>
        <taxon>Actinomycetes</taxon>
        <taxon>Pseudonocardiales</taxon>
        <taxon>Pseudonocardiaceae</taxon>
        <taxon>Amycolatopsis</taxon>
    </lineage>
</organism>
<evidence type="ECO:0000313" key="3">
    <source>
        <dbReference type="Proteomes" id="UP000440096"/>
    </source>
</evidence>
<keyword evidence="3" id="KW-1185">Reference proteome</keyword>
<evidence type="ECO:0000256" key="1">
    <source>
        <dbReference type="SAM" id="MobiDB-lite"/>
    </source>
</evidence>
<comment type="caution">
    <text evidence="2">The sequence shown here is derived from an EMBL/GenBank/DDBJ whole genome shotgun (WGS) entry which is preliminary data.</text>
</comment>
<reference evidence="2 3" key="1">
    <citation type="submission" date="2019-11" db="EMBL/GenBank/DDBJ databases">
        <title>Draft genome of Amycolatopsis RM579.</title>
        <authorList>
            <person name="Duangmal K."/>
            <person name="Mingma R."/>
        </authorList>
    </citation>
    <scope>NUCLEOTIDE SEQUENCE [LARGE SCALE GENOMIC DNA]</scope>
    <source>
        <strain evidence="2 3">RM579</strain>
    </source>
</reference>
<dbReference type="AlphaFoldDB" id="A0A6N7YZA1"/>
<protein>
    <submittedName>
        <fullName evidence="2">Uncharacterized protein</fullName>
    </submittedName>
</protein>
<dbReference type="RefSeq" id="WP_154759383.1">
    <property type="nucleotide sequence ID" value="NZ_WMBA01000045.1"/>
</dbReference>
<accession>A0A6N7YZA1</accession>
<dbReference type="EMBL" id="WMBA01000045">
    <property type="protein sequence ID" value="MTD57248.1"/>
    <property type="molecule type" value="Genomic_DNA"/>
</dbReference>